<keyword evidence="2" id="KW-1185">Reference proteome</keyword>
<dbReference type="Proteomes" id="UP000051621">
    <property type="component" value="Unassembled WGS sequence"/>
</dbReference>
<dbReference type="SUPFAM" id="SSF52540">
    <property type="entry name" value="P-loop containing nucleoside triphosphate hydrolases"/>
    <property type="match status" value="1"/>
</dbReference>
<accession>A0A0R1MBA4</accession>
<evidence type="ECO:0000313" key="2">
    <source>
        <dbReference type="Proteomes" id="UP000051621"/>
    </source>
</evidence>
<comment type="caution">
    <text evidence="1">The sequence shown here is derived from an EMBL/GenBank/DDBJ whole genome shotgun (WGS) entry which is preliminary data.</text>
</comment>
<name>A0A0R1MBA4_9LACO</name>
<protein>
    <recommendedName>
        <fullName evidence="3">ATPase dynein-related AAA domain-containing protein</fullName>
    </recommendedName>
</protein>
<dbReference type="AlphaFoldDB" id="A0A0R1MBA4"/>
<evidence type="ECO:0000313" key="1">
    <source>
        <dbReference type="EMBL" id="KRL02386.1"/>
    </source>
</evidence>
<organism evidence="1 2">
    <name type="scientific">Liquorilactobacillus capillatus DSM 19910</name>
    <dbReference type="NCBI Taxonomy" id="1423731"/>
    <lineage>
        <taxon>Bacteria</taxon>
        <taxon>Bacillati</taxon>
        <taxon>Bacillota</taxon>
        <taxon>Bacilli</taxon>
        <taxon>Lactobacillales</taxon>
        <taxon>Lactobacillaceae</taxon>
        <taxon>Liquorilactobacillus</taxon>
    </lineage>
</organism>
<dbReference type="Gene3D" id="3.40.50.300">
    <property type="entry name" value="P-loop containing nucleotide triphosphate hydrolases"/>
    <property type="match status" value="1"/>
</dbReference>
<reference evidence="1 2" key="1">
    <citation type="journal article" date="2015" name="Genome Announc.">
        <title>Expanding the biotechnology potential of lactobacilli through comparative genomics of 213 strains and associated genera.</title>
        <authorList>
            <person name="Sun Z."/>
            <person name="Harris H.M."/>
            <person name="McCann A."/>
            <person name="Guo C."/>
            <person name="Argimon S."/>
            <person name="Zhang W."/>
            <person name="Yang X."/>
            <person name="Jeffery I.B."/>
            <person name="Cooney J.C."/>
            <person name="Kagawa T.F."/>
            <person name="Liu W."/>
            <person name="Song Y."/>
            <person name="Salvetti E."/>
            <person name="Wrobel A."/>
            <person name="Rasinkangas P."/>
            <person name="Parkhill J."/>
            <person name="Rea M.C."/>
            <person name="O'Sullivan O."/>
            <person name="Ritari J."/>
            <person name="Douillard F.P."/>
            <person name="Paul Ross R."/>
            <person name="Yang R."/>
            <person name="Briner A.E."/>
            <person name="Felis G.E."/>
            <person name="de Vos W.M."/>
            <person name="Barrangou R."/>
            <person name="Klaenhammer T.R."/>
            <person name="Caufield P.W."/>
            <person name="Cui Y."/>
            <person name="Zhang H."/>
            <person name="O'Toole P.W."/>
        </authorList>
    </citation>
    <scope>NUCLEOTIDE SEQUENCE [LARGE SCALE GENOMIC DNA]</scope>
    <source>
        <strain evidence="1 2">DSM 19910</strain>
    </source>
</reference>
<gene>
    <name evidence="1" type="ORF">FC81_GL000730</name>
</gene>
<dbReference type="PATRIC" id="fig|1423731.3.peg.749"/>
<dbReference type="STRING" id="1423731.FC81_GL000730"/>
<sequence>MGGHIMLATINEGKQDFKMVGYLASRDDLDITAKGSLRARLYPSTDWPESIDITNIPHQMSMIINNNYHIGFTDDESSSDPEQRKDIAFDYLKNKWFVTTPSFNYSDSGDRLFLNAFDVEVLPQNPGTEPSQVWFTRIPQFSVVDEYNRPNNQYEFEDALLKGKVLGNVVPWPADASEAPRSVIWKNSDVEMSFYVGIEKQEKTTRGFAYFPKNGEKIRRVGITVDDTDWLSNLLTLRGKDVMYVPQDIVLRYEKRASEFHPQRVTNTETNITDKQSENITISEDNVEEAKIGKQVTKLDDTIMKSTVKSDLNNSKQSRFIQRFIQQTDRMGLHYNVKDLINFHTAMESNGLVILSGLSGTGKSKLVSAYATTLGIADQKTLSARLCFVPVRPFWADDSDLLGYADTVNSVYRPGDSRLVETLLAADKDPNNLYIVVFDEMNLARVEHYFSQFLSVLELSSDSRYVQLYNPQLSNRLYNQETYPSRIKVGSNVLFVGTVNTDESTFQFSDKVLDRSNVISLHIVPFNQNFKNAPASENEDSMDTMKMSTEDYFNLVDKNNAKPLTSEEKSLLWDIHSALNSKDRNLGIGWRIVQQIESFLISLPDIENGVSRGEAFDLQLVQRVLTKVRGSEELLRDLIENGDDGILVKIFDNNKTISKFTESRQIVQQKARELKLYGFTM</sequence>
<dbReference type="EMBL" id="AZEF01000013">
    <property type="protein sequence ID" value="KRL02386.1"/>
    <property type="molecule type" value="Genomic_DNA"/>
</dbReference>
<proteinExistence type="predicted"/>
<dbReference type="InterPro" id="IPR027417">
    <property type="entry name" value="P-loop_NTPase"/>
</dbReference>
<evidence type="ECO:0008006" key="3">
    <source>
        <dbReference type="Google" id="ProtNLM"/>
    </source>
</evidence>